<name>A0A2A4HIV1_9GAMM</name>
<feature type="compositionally biased region" description="Low complexity" evidence="1">
    <location>
        <begin position="44"/>
        <end position="53"/>
    </location>
</feature>
<dbReference type="EMBL" id="NWUX01000023">
    <property type="protein sequence ID" value="PCF94125.1"/>
    <property type="molecule type" value="Genomic_DNA"/>
</dbReference>
<proteinExistence type="predicted"/>
<organism evidence="2 3">
    <name type="scientific">Vreelandella nigrificans</name>
    <dbReference type="NCBI Taxonomy" id="2042704"/>
    <lineage>
        <taxon>Bacteria</taxon>
        <taxon>Pseudomonadati</taxon>
        <taxon>Pseudomonadota</taxon>
        <taxon>Gammaproteobacteria</taxon>
        <taxon>Oceanospirillales</taxon>
        <taxon>Halomonadaceae</taxon>
        <taxon>Vreelandella</taxon>
    </lineage>
</organism>
<accession>A0A2A4HIV1</accession>
<gene>
    <name evidence="2" type="ORF">CPA45_18530</name>
</gene>
<evidence type="ECO:0000313" key="3">
    <source>
        <dbReference type="Proteomes" id="UP000218677"/>
    </source>
</evidence>
<dbReference type="AlphaFoldDB" id="A0A2A4HIV1"/>
<evidence type="ECO:0000313" key="2">
    <source>
        <dbReference type="EMBL" id="PCF94125.1"/>
    </source>
</evidence>
<reference evidence="3" key="1">
    <citation type="submission" date="2017-09" db="EMBL/GenBank/DDBJ databases">
        <authorList>
            <person name="Cho G.-S."/>
            <person name="Oguntoyinbo F.A."/>
            <person name="Cnockaert M."/>
            <person name="Kabisch J."/>
            <person name="Neve H."/>
            <person name="Bockelmann W."/>
            <person name="Wenning M."/>
            <person name="Franz C.M."/>
            <person name="Vandamme P."/>
        </authorList>
    </citation>
    <scope>NUCLEOTIDE SEQUENCE [LARGE SCALE GENOMIC DNA]</scope>
    <source>
        <strain evidence="3">MBT G8648</strain>
    </source>
</reference>
<comment type="caution">
    <text evidence="2">The sequence shown here is derived from an EMBL/GenBank/DDBJ whole genome shotgun (WGS) entry which is preliminary data.</text>
</comment>
<evidence type="ECO:0000256" key="1">
    <source>
        <dbReference type="SAM" id="MobiDB-lite"/>
    </source>
</evidence>
<sequence length="65" mass="7187">MLRALTHHSADAWQSRGCAPLTPRYKTNQRISVARRNASREARANAAPAANEATKPDQRLFRSAA</sequence>
<feature type="region of interest" description="Disordered" evidence="1">
    <location>
        <begin position="36"/>
        <end position="65"/>
    </location>
</feature>
<feature type="compositionally biased region" description="Basic and acidic residues" evidence="1">
    <location>
        <begin position="54"/>
        <end position="65"/>
    </location>
</feature>
<protein>
    <submittedName>
        <fullName evidence="2">Uncharacterized protein</fullName>
    </submittedName>
</protein>
<keyword evidence="3" id="KW-1185">Reference proteome</keyword>
<dbReference type="Proteomes" id="UP000218677">
    <property type="component" value="Unassembled WGS sequence"/>
</dbReference>